<evidence type="ECO:0000259" key="20">
    <source>
        <dbReference type="PROSITE" id="PS50011"/>
    </source>
</evidence>
<dbReference type="Pfam" id="PF00069">
    <property type="entry name" value="Pkinase"/>
    <property type="match status" value="1"/>
</dbReference>
<dbReference type="InterPro" id="IPR012337">
    <property type="entry name" value="RNaseH-like_sf"/>
</dbReference>
<keyword evidence="18" id="KW-0934">Plastid</keyword>
<evidence type="ECO:0000259" key="22">
    <source>
        <dbReference type="PROSITE" id="PS51471"/>
    </source>
</evidence>
<feature type="region of interest" description="Disordered" evidence="19">
    <location>
        <begin position="1327"/>
        <end position="1352"/>
    </location>
</feature>
<dbReference type="InterPro" id="IPR043502">
    <property type="entry name" value="DNA/RNA_pol_sf"/>
</dbReference>
<evidence type="ECO:0000259" key="21">
    <source>
        <dbReference type="PROSITE" id="PS50994"/>
    </source>
</evidence>
<dbReference type="InterPro" id="IPR027443">
    <property type="entry name" value="IPNS-like_sf"/>
</dbReference>
<evidence type="ECO:0000256" key="6">
    <source>
        <dbReference type="ARBA" id="ARBA00022679"/>
    </source>
</evidence>
<evidence type="ECO:0000256" key="12">
    <source>
        <dbReference type="ARBA" id="ARBA00023004"/>
    </source>
</evidence>
<gene>
    <name evidence="23" type="ORF">FSB_LOCUS31173</name>
</gene>
<dbReference type="PROSITE" id="PS50994">
    <property type="entry name" value="INTEGRASE"/>
    <property type="match status" value="1"/>
</dbReference>
<evidence type="ECO:0000256" key="16">
    <source>
        <dbReference type="ARBA" id="ARBA00048679"/>
    </source>
</evidence>
<dbReference type="GO" id="GO:0009507">
    <property type="term" value="C:chloroplast"/>
    <property type="evidence" value="ECO:0007669"/>
    <property type="project" value="UniProtKB-SubCell"/>
</dbReference>
<feature type="binding site" evidence="17">
    <location>
        <position position="1399"/>
    </location>
    <ligand>
        <name>Mn(2+)</name>
        <dbReference type="ChEBI" id="CHEBI:29035"/>
    </ligand>
</feature>
<comment type="similarity">
    <text evidence="3 18">Belongs to the class-II DAHP synthase family.</text>
</comment>
<evidence type="ECO:0000256" key="10">
    <source>
        <dbReference type="ARBA" id="ARBA00022840"/>
    </source>
</evidence>
<evidence type="ECO:0000313" key="23">
    <source>
        <dbReference type="EMBL" id="SPD03291.1"/>
    </source>
</evidence>
<dbReference type="GO" id="GO:0106310">
    <property type="term" value="F:protein serine kinase activity"/>
    <property type="evidence" value="ECO:0007669"/>
    <property type="project" value="RHEA"/>
</dbReference>
<keyword evidence="11" id="KW-0847">Vitamin C</keyword>
<dbReference type="InterPro" id="IPR013103">
    <property type="entry name" value="RVT_2"/>
</dbReference>
<comment type="subcellular location">
    <subcellularLocation>
        <location evidence="18">Plastid</location>
        <location evidence="18">Chloroplast</location>
    </subcellularLocation>
</comment>
<dbReference type="Pfam" id="PF25597">
    <property type="entry name" value="SH3_retrovirus"/>
    <property type="match status" value="1"/>
</dbReference>
<evidence type="ECO:0000256" key="4">
    <source>
        <dbReference type="ARBA" id="ARBA00022527"/>
    </source>
</evidence>
<sequence>MAEPAPPSKTHLHQKTVQELVLSGEELPGNYIQKDRNVVDLDVPLVEIPVVDLGLLTSLSTSKEELEKLQSGLSSWGCFQVINHGISFLDEIRDVMKQFFELPMEEKRKYSREADGMEGYGSDMIIYEQQILDWTDRLYLTINPEDRRRLKFWPENPKAFRDILHDYTIKLEMITEVIFKAMAKSLNLEDNCFLDQYGKEATMIARFNYYPKCPRPDLVLGIKPHADGSVITFLLQDKEVEGLQFQKDNQWFKVPIIPEALLINVGDQAEIMSNGIFKSPVHKVVTNSERERFSLAVFCVPGSNEEIGPVDTLVDESRPRLYKTDQFKDLCEEKGIRRQLTISNTPQQNGVAERRNRTLLDMVRSMMAQANLPISFWGDALLTAAYILNRVPSQSISSTPYELWKGEKPNLEHLRPWGSAGFVHSTAHKYGKLGPRARKHIFIRYFDSSKGYVMYGEHPNGGMTEIESRDIDFIETDFPSIGDANRDLDLYELEEDEGTLPSSSEGGGLVPRPVITEDSGSDLQPSGSITLDQDSQARRVSSRGHIPRRHFEIEGNVLLCDAKDVDEPASFSEALHSPDRDEWMTAMQKEMSSMDKNNVWELVDLPPGRKTIGNKWVLKVKRKADGSIDRFASIRLILSIVAKQDLELFQMDVKTAFLNGELDEEIYMAQPAGFEAKGHERKVCRLKRSIYGLKQSSRQWYLRFHDSITSFGFEMIEEDHCVYLKRSKRSILILSLYVDDILLAGNDMDSIVTTKKWLSSTFEMKDMGEANFVLGVKITRDRSKKLLSLSQGTYIKKILERFHMHSSKPIDTPMEKGCTLSLDQCPKNDEEKNQMSKVPYASAIGSLMYAMLCTRPDICFAVGMVCRYQSNPGPAHWRAVKRILRYLRGTSDHALCYHGGDLRLTGYSDADWASDKDERKSTSGYAFILGGGAVSWCSKKQSCIALSTMESEYVACSAAVQEAVWLRRFLQRLGVTAHAEDVVLLYSDSTSALAYAKDPKYHGKAKHIELWYHYIRDMVSQGEVILQHISTGSIMADLLTKPIARDLFFSHTKSRHLESDWAKTQVAEGEIPLVAAKGEEIPRYKQLDSTNRLLILKALCELRAHQDDTVSYINDALKEGNQISSFHKDKIGGDGNGTSYWYDGNKTIGYRLYRELNIYPSKRNSKGKGCLTPPAISSQWETLATNLDEFRKVVDELSGSKVVAEVDVSKTIETDAIPVLEKLQKNKDRALKQKQRQEMLLNYFTKPLAAGITRSCRTRRPVSYTFGPACVGIARGLAFLHEESTLKIVHRDIKTTNVLLDSDLNAKISDFGLAKLYEEENTHISTRLDRAHKTGPRTHGSPRRLSSSLNTRNPDELGSVLNTLEAFPPIVFASEARKLEERLAQATFGEAFLLQGGDCAESFKEFNANNIRDSFRVLLQMGIVLTYGAQIPIIKVLSLGFCF</sequence>
<evidence type="ECO:0000256" key="9">
    <source>
        <dbReference type="ARBA" id="ARBA00022777"/>
    </source>
</evidence>
<evidence type="ECO:0000256" key="1">
    <source>
        <dbReference type="ARBA" id="ARBA00004688"/>
    </source>
</evidence>
<dbReference type="GO" id="GO:0005524">
    <property type="term" value="F:ATP binding"/>
    <property type="evidence" value="ECO:0007669"/>
    <property type="project" value="UniProtKB-KW"/>
</dbReference>
<name>A0A2N9GV98_FAGSY</name>
<dbReference type="InterPro" id="IPR002480">
    <property type="entry name" value="DAHP_synth_2"/>
</dbReference>
<dbReference type="InterPro" id="IPR050295">
    <property type="entry name" value="Plant_2OG-oxidoreductases"/>
</dbReference>
<dbReference type="Gene3D" id="2.60.120.330">
    <property type="entry name" value="B-lactam Antibiotic, Isopenicillin N Synthase, Chain"/>
    <property type="match status" value="1"/>
</dbReference>
<dbReference type="EMBL" id="OIVN01002399">
    <property type="protein sequence ID" value="SPD03291.1"/>
    <property type="molecule type" value="Genomic_DNA"/>
</dbReference>
<feature type="domain" description="Integrase catalytic" evidence="21">
    <location>
        <begin position="237"/>
        <end position="408"/>
    </location>
</feature>
<comment type="similarity">
    <text evidence="2">Belongs to the iron/ascorbate-dependent oxidoreductase family.</text>
</comment>
<evidence type="ECO:0000256" key="7">
    <source>
        <dbReference type="ARBA" id="ARBA00022723"/>
    </source>
</evidence>
<dbReference type="PANTHER" id="PTHR47991">
    <property type="entry name" value="OXOGLUTARATE/IRON-DEPENDENT DIOXYGENASE"/>
    <property type="match status" value="1"/>
</dbReference>
<keyword evidence="6 18" id="KW-0808">Transferase</keyword>
<dbReference type="CDD" id="cd09272">
    <property type="entry name" value="RNase_HI_RT_Ty1"/>
    <property type="match status" value="1"/>
</dbReference>
<evidence type="ECO:0000256" key="13">
    <source>
        <dbReference type="ARBA" id="ARBA00023141"/>
    </source>
</evidence>
<dbReference type="EC" id="2.5.1.54" evidence="18"/>
<dbReference type="Pfam" id="PF01474">
    <property type="entry name" value="DAHP_synth_2"/>
    <property type="match status" value="1"/>
</dbReference>
<evidence type="ECO:0000256" key="8">
    <source>
        <dbReference type="ARBA" id="ARBA00022741"/>
    </source>
</evidence>
<feature type="compositionally biased region" description="Basic residues" evidence="19">
    <location>
        <begin position="1333"/>
        <end position="1342"/>
    </location>
</feature>
<comment type="catalytic activity">
    <reaction evidence="16">
        <text>L-seryl-[protein] + ATP = O-phospho-L-seryl-[protein] + ADP + H(+)</text>
        <dbReference type="Rhea" id="RHEA:17989"/>
        <dbReference type="Rhea" id="RHEA-COMP:9863"/>
        <dbReference type="Rhea" id="RHEA-COMP:11604"/>
        <dbReference type="ChEBI" id="CHEBI:15378"/>
        <dbReference type="ChEBI" id="CHEBI:29999"/>
        <dbReference type="ChEBI" id="CHEBI:30616"/>
        <dbReference type="ChEBI" id="CHEBI:83421"/>
        <dbReference type="ChEBI" id="CHEBI:456216"/>
        <dbReference type="EC" id="2.7.11.1"/>
    </reaction>
</comment>
<keyword evidence="4" id="KW-0723">Serine/threonine-protein kinase</keyword>
<dbReference type="GO" id="GO:0008652">
    <property type="term" value="P:amino acid biosynthetic process"/>
    <property type="evidence" value="ECO:0007669"/>
    <property type="project" value="UniProtKB-KW"/>
</dbReference>
<dbReference type="GO" id="GO:0009423">
    <property type="term" value="P:chorismate biosynthetic process"/>
    <property type="evidence" value="ECO:0007669"/>
    <property type="project" value="UniProtKB-UniPathway"/>
</dbReference>
<comment type="cofactor">
    <cofactor evidence="17">
        <name>Mn(2+)</name>
        <dbReference type="ChEBI" id="CHEBI:29035"/>
    </cofactor>
    <cofactor evidence="17">
        <name>Co(2+)</name>
        <dbReference type="ChEBI" id="CHEBI:48828"/>
    </cofactor>
    <cofactor evidence="17">
        <name>Cd(2+)</name>
        <dbReference type="ChEBI" id="CHEBI:48775"/>
    </cofactor>
    <text evidence="17">Binds 1 divalent cation per subunit. The enzyme is active with manganese, cobalt or cadmium ions.</text>
</comment>
<feature type="domain" description="Protein kinase" evidence="20">
    <location>
        <begin position="1126"/>
        <end position="1443"/>
    </location>
</feature>
<dbReference type="Gene3D" id="1.10.510.10">
    <property type="entry name" value="Transferase(Phosphotransferase) domain 1"/>
    <property type="match status" value="1"/>
</dbReference>
<dbReference type="InterPro" id="IPR001584">
    <property type="entry name" value="Integrase_cat-core"/>
</dbReference>
<evidence type="ECO:0000256" key="15">
    <source>
        <dbReference type="ARBA" id="ARBA00047899"/>
    </source>
</evidence>
<dbReference type="Pfam" id="PF03171">
    <property type="entry name" value="2OG-FeII_Oxy"/>
    <property type="match status" value="1"/>
</dbReference>
<dbReference type="GO" id="GO:0015074">
    <property type="term" value="P:DNA integration"/>
    <property type="evidence" value="ECO:0007669"/>
    <property type="project" value="InterPro"/>
</dbReference>
<evidence type="ECO:0000256" key="14">
    <source>
        <dbReference type="ARBA" id="ARBA00047508"/>
    </source>
</evidence>
<reference evidence="23" key="1">
    <citation type="submission" date="2018-02" db="EMBL/GenBank/DDBJ databases">
        <authorList>
            <person name="Cohen D.B."/>
            <person name="Kent A.D."/>
        </authorList>
    </citation>
    <scope>NUCLEOTIDE SEQUENCE</scope>
</reference>
<dbReference type="FunFam" id="2.60.120.330:FF:000018">
    <property type="entry name" value="2-oxoglutarate (2OG) and Fe(II)-dependent oxygenase superfamily protein"/>
    <property type="match status" value="1"/>
</dbReference>
<dbReference type="GO" id="GO:0003849">
    <property type="term" value="F:3-deoxy-7-phosphoheptulonate synthase activity"/>
    <property type="evidence" value="ECO:0007669"/>
    <property type="project" value="UniProtKB-EC"/>
</dbReference>
<comment type="catalytic activity">
    <reaction evidence="15">
        <text>L-threonyl-[protein] + ATP = O-phospho-L-threonyl-[protein] + ADP + H(+)</text>
        <dbReference type="Rhea" id="RHEA:46608"/>
        <dbReference type="Rhea" id="RHEA-COMP:11060"/>
        <dbReference type="Rhea" id="RHEA-COMP:11605"/>
        <dbReference type="ChEBI" id="CHEBI:15378"/>
        <dbReference type="ChEBI" id="CHEBI:30013"/>
        <dbReference type="ChEBI" id="CHEBI:30616"/>
        <dbReference type="ChEBI" id="CHEBI:61977"/>
        <dbReference type="ChEBI" id="CHEBI:456216"/>
        <dbReference type="EC" id="2.7.11.1"/>
    </reaction>
</comment>
<dbReference type="InterPro" id="IPR000719">
    <property type="entry name" value="Prot_kinase_dom"/>
</dbReference>
<dbReference type="GO" id="GO:0004674">
    <property type="term" value="F:protein serine/threonine kinase activity"/>
    <property type="evidence" value="ECO:0007669"/>
    <property type="project" value="UniProtKB-KW"/>
</dbReference>
<dbReference type="Gene3D" id="3.20.20.70">
    <property type="entry name" value="Aldolase class I"/>
    <property type="match status" value="1"/>
</dbReference>
<dbReference type="InterPro" id="IPR008271">
    <property type="entry name" value="Ser/Thr_kinase_AS"/>
</dbReference>
<feature type="domain" description="Fe2OG dioxygenase" evidence="22">
    <location>
        <begin position="199"/>
        <end position="301"/>
    </location>
</feature>
<dbReference type="InterPro" id="IPR013785">
    <property type="entry name" value="Aldolase_TIM"/>
</dbReference>
<evidence type="ECO:0000256" key="17">
    <source>
        <dbReference type="PIRSR" id="PIRSR602480-1"/>
    </source>
</evidence>
<dbReference type="SUPFAM" id="SSF53098">
    <property type="entry name" value="Ribonuclease H-like"/>
    <property type="match status" value="1"/>
</dbReference>
<keyword evidence="10" id="KW-0067">ATP-binding</keyword>
<feature type="compositionally biased region" description="Polar residues" evidence="19">
    <location>
        <begin position="521"/>
        <end position="534"/>
    </location>
</feature>
<dbReference type="GO" id="GO:0031418">
    <property type="term" value="F:L-ascorbic acid binding"/>
    <property type="evidence" value="ECO:0007669"/>
    <property type="project" value="UniProtKB-KW"/>
</dbReference>
<comment type="pathway">
    <text evidence="1 18">Metabolic intermediate biosynthesis; chorismate biosynthesis; chorismate from D-erythrose 4-phosphate and phosphoenolpyruvate: step 1/7.</text>
</comment>
<keyword evidence="7" id="KW-0479">Metal-binding</keyword>
<evidence type="ECO:0000256" key="3">
    <source>
        <dbReference type="ARBA" id="ARBA00008911"/>
    </source>
</evidence>
<dbReference type="SUPFAM" id="SSF56112">
    <property type="entry name" value="Protein kinase-like (PK-like)"/>
    <property type="match status" value="1"/>
</dbReference>
<keyword evidence="8" id="KW-0547">Nucleotide-binding</keyword>
<dbReference type="InterPro" id="IPR011009">
    <property type="entry name" value="Kinase-like_dom_sf"/>
</dbReference>
<keyword evidence="12" id="KW-0408">Iron</keyword>
<dbReference type="SUPFAM" id="SSF51569">
    <property type="entry name" value="Aldolase"/>
    <property type="match status" value="1"/>
</dbReference>
<comment type="catalytic activity">
    <reaction evidence="14 18">
        <text>D-erythrose 4-phosphate + phosphoenolpyruvate + H2O = 7-phospho-2-dehydro-3-deoxy-D-arabino-heptonate + phosphate</text>
        <dbReference type="Rhea" id="RHEA:14717"/>
        <dbReference type="ChEBI" id="CHEBI:15377"/>
        <dbReference type="ChEBI" id="CHEBI:16897"/>
        <dbReference type="ChEBI" id="CHEBI:43474"/>
        <dbReference type="ChEBI" id="CHEBI:58394"/>
        <dbReference type="ChEBI" id="CHEBI:58702"/>
        <dbReference type="EC" id="2.5.1.54"/>
    </reaction>
</comment>
<dbReference type="Pfam" id="PF14226">
    <property type="entry name" value="DIOX_N"/>
    <property type="match status" value="1"/>
</dbReference>
<dbReference type="GO" id="GO:0046872">
    <property type="term" value="F:metal ion binding"/>
    <property type="evidence" value="ECO:0007669"/>
    <property type="project" value="UniProtKB-KW"/>
</dbReference>
<protein>
    <recommendedName>
        <fullName evidence="18">Phospho-2-dehydro-3-deoxyheptonate aldolase</fullName>
        <ecNumber evidence="18">2.5.1.54</ecNumber>
    </recommendedName>
</protein>
<dbReference type="InterPro" id="IPR044861">
    <property type="entry name" value="IPNS-like_FE2OG_OXY"/>
</dbReference>
<dbReference type="SUPFAM" id="SSF56672">
    <property type="entry name" value="DNA/RNA polymerases"/>
    <property type="match status" value="1"/>
</dbReference>
<dbReference type="FunFam" id="1.10.510.10:FF:001023">
    <property type="entry name" value="Os07g0541700 protein"/>
    <property type="match status" value="1"/>
</dbReference>
<keyword evidence="9" id="KW-0418">Kinase</keyword>
<proteinExistence type="inferred from homology"/>
<organism evidence="23">
    <name type="scientific">Fagus sylvatica</name>
    <name type="common">Beechnut</name>
    <dbReference type="NCBI Taxonomy" id="28930"/>
    <lineage>
        <taxon>Eukaryota</taxon>
        <taxon>Viridiplantae</taxon>
        <taxon>Streptophyta</taxon>
        <taxon>Embryophyta</taxon>
        <taxon>Tracheophyta</taxon>
        <taxon>Spermatophyta</taxon>
        <taxon>Magnoliopsida</taxon>
        <taxon>eudicotyledons</taxon>
        <taxon>Gunneridae</taxon>
        <taxon>Pentapetalae</taxon>
        <taxon>rosids</taxon>
        <taxon>fabids</taxon>
        <taxon>Fagales</taxon>
        <taxon>Fagaceae</taxon>
        <taxon>Fagus</taxon>
    </lineage>
</organism>
<keyword evidence="18" id="KW-0150">Chloroplast</keyword>
<evidence type="ECO:0000256" key="11">
    <source>
        <dbReference type="ARBA" id="ARBA00022896"/>
    </source>
</evidence>
<evidence type="ECO:0000256" key="2">
    <source>
        <dbReference type="ARBA" id="ARBA00008056"/>
    </source>
</evidence>
<dbReference type="PROSITE" id="PS50011">
    <property type="entry name" value="PROTEIN_KINASE_DOM"/>
    <property type="match status" value="1"/>
</dbReference>
<keyword evidence="13 18" id="KW-0057">Aromatic amino acid biosynthesis</keyword>
<dbReference type="InterPro" id="IPR005123">
    <property type="entry name" value="Oxoglu/Fe-dep_dioxygenase_dom"/>
</dbReference>
<dbReference type="GO" id="GO:0009073">
    <property type="term" value="P:aromatic amino acid family biosynthetic process"/>
    <property type="evidence" value="ECO:0007669"/>
    <property type="project" value="UniProtKB-KW"/>
</dbReference>
<keyword evidence="17" id="KW-0104">Cadmium</keyword>
<dbReference type="InterPro" id="IPR057670">
    <property type="entry name" value="SH3_retrovirus"/>
</dbReference>
<evidence type="ECO:0000256" key="5">
    <source>
        <dbReference type="ARBA" id="ARBA00022605"/>
    </source>
</evidence>
<accession>A0A2N9GV98</accession>
<evidence type="ECO:0000256" key="19">
    <source>
        <dbReference type="SAM" id="MobiDB-lite"/>
    </source>
</evidence>
<dbReference type="Pfam" id="PF07727">
    <property type="entry name" value="RVT_2"/>
    <property type="match status" value="1"/>
</dbReference>
<feature type="region of interest" description="Disordered" evidence="19">
    <location>
        <begin position="495"/>
        <end position="543"/>
    </location>
</feature>
<dbReference type="PROSITE" id="PS51471">
    <property type="entry name" value="FE2OG_OXY"/>
    <property type="match status" value="1"/>
</dbReference>
<keyword evidence="17" id="KW-0170">Cobalt</keyword>
<keyword evidence="5 18" id="KW-0028">Amino-acid biosynthesis</keyword>
<keyword evidence="17" id="KW-0464">Manganese</keyword>
<dbReference type="PROSITE" id="PS00108">
    <property type="entry name" value="PROTEIN_KINASE_ST"/>
    <property type="match status" value="1"/>
</dbReference>
<keyword evidence="18" id="KW-0809">Transit peptide</keyword>
<evidence type="ECO:0000256" key="18">
    <source>
        <dbReference type="RuleBase" id="RU363071"/>
    </source>
</evidence>
<dbReference type="UniPathway" id="UPA00053">
    <property type="reaction ID" value="UER00084"/>
</dbReference>
<dbReference type="SUPFAM" id="SSF51197">
    <property type="entry name" value="Clavaminate synthase-like"/>
    <property type="match status" value="1"/>
</dbReference>
<dbReference type="InterPro" id="IPR026992">
    <property type="entry name" value="DIOX_N"/>
</dbReference>